<name>A0A1G8EN43_9MICC</name>
<sequence>MQWRNVGGSGQLVSVLGLGTMTWGMDVDEEAAREQLRVFVEAGGTLISTAARFSDGQAEAVLGSLLGDVVARSEVVLAVLGGVPRGWSAGRLDVSRKGLLDSLDASLSRLGTDSVDFWLAPAADAGVPVEETLQALDWAYRSGRARYVGVTNHTGWELARACATAGFPITVHETEYSLLSRGVEQEVLPASDAFGVGTFAWAPLGRGALTGKYRSQLPADSRAASEQWAGYLEPYLSGRAARITDAVCTAARGLELSPADVALRWLLHRPTVASAVLGARTGAQLKDLLACALAPLPEQISGVLDEVSAPR</sequence>
<keyword evidence="3" id="KW-1185">Reference proteome</keyword>
<feature type="domain" description="NADP-dependent oxidoreductase" evidence="1">
    <location>
        <begin position="16"/>
        <end position="306"/>
    </location>
</feature>
<reference evidence="2 3" key="1">
    <citation type="submission" date="2016-10" db="EMBL/GenBank/DDBJ databases">
        <authorList>
            <person name="de Groot N.N."/>
        </authorList>
    </citation>
    <scope>NUCLEOTIDE SEQUENCE [LARGE SCALE GENOMIC DNA]</scope>
    <source>
        <strain evidence="2 3">NP_1H</strain>
    </source>
</reference>
<evidence type="ECO:0000259" key="1">
    <source>
        <dbReference type="Pfam" id="PF00248"/>
    </source>
</evidence>
<dbReference type="EMBL" id="FNDT01000002">
    <property type="protein sequence ID" value="SDH71306.1"/>
    <property type="molecule type" value="Genomic_DNA"/>
</dbReference>
<dbReference type="RefSeq" id="WP_090584643.1">
    <property type="nucleotide sequence ID" value="NZ_FNDT01000002.1"/>
</dbReference>
<organism evidence="2 3">
    <name type="scientific">Arthrobacter subterraneus</name>
    <dbReference type="NCBI Taxonomy" id="335973"/>
    <lineage>
        <taxon>Bacteria</taxon>
        <taxon>Bacillati</taxon>
        <taxon>Actinomycetota</taxon>
        <taxon>Actinomycetes</taxon>
        <taxon>Micrococcales</taxon>
        <taxon>Micrococcaceae</taxon>
        <taxon>Arthrobacter</taxon>
    </lineage>
</organism>
<evidence type="ECO:0000313" key="3">
    <source>
        <dbReference type="Proteomes" id="UP000199258"/>
    </source>
</evidence>
<gene>
    <name evidence="2" type="ORF">SAMN04488693_102181</name>
</gene>
<dbReference type="SUPFAM" id="SSF51430">
    <property type="entry name" value="NAD(P)-linked oxidoreductase"/>
    <property type="match status" value="1"/>
</dbReference>
<dbReference type="PANTHER" id="PTHR43364">
    <property type="entry name" value="NADH-SPECIFIC METHYLGLYOXAL REDUCTASE-RELATED"/>
    <property type="match status" value="1"/>
</dbReference>
<dbReference type="PANTHER" id="PTHR43364:SF18">
    <property type="entry name" value="OXIDOREDUCTASE"/>
    <property type="match status" value="1"/>
</dbReference>
<accession>A0A1G8EN43</accession>
<dbReference type="InterPro" id="IPR023210">
    <property type="entry name" value="NADP_OxRdtase_dom"/>
</dbReference>
<dbReference type="GO" id="GO:0005829">
    <property type="term" value="C:cytosol"/>
    <property type="evidence" value="ECO:0007669"/>
    <property type="project" value="TreeGrafter"/>
</dbReference>
<dbReference type="Proteomes" id="UP000199258">
    <property type="component" value="Unassembled WGS sequence"/>
</dbReference>
<dbReference type="InterPro" id="IPR036812">
    <property type="entry name" value="NAD(P)_OxRdtase_dom_sf"/>
</dbReference>
<proteinExistence type="predicted"/>
<dbReference type="InterPro" id="IPR050523">
    <property type="entry name" value="AKR_Detox_Biosynth"/>
</dbReference>
<dbReference type="AlphaFoldDB" id="A0A1G8EN43"/>
<dbReference type="OrthoDB" id="9768793at2"/>
<dbReference type="STRING" id="335973.SAMN04488693_102181"/>
<dbReference type="Pfam" id="PF00248">
    <property type="entry name" value="Aldo_ket_red"/>
    <property type="match status" value="1"/>
</dbReference>
<protein>
    <submittedName>
        <fullName evidence="2">Predicted oxidoreductase</fullName>
    </submittedName>
</protein>
<dbReference type="Gene3D" id="3.20.20.100">
    <property type="entry name" value="NADP-dependent oxidoreductase domain"/>
    <property type="match status" value="1"/>
</dbReference>
<evidence type="ECO:0000313" key="2">
    <source>
        <dbReference type="EMBL" id="SDH71306.1"/>
    </source>
</evidence>